<protein>
    <submittedName>
        <fullName evidence="2">Uncharacterized protein</fullName>
    </submittedName>
</protein>
<feature type="compositionally biased region" description="Low complexity" evidence="1">
    <location>
        <begin position="145"/>
        <end position="154"/>
    </location>
</feature>
<proteinExistence type="predicted"/>
<evidence type="ECO:0000256" key="1">
    <source>
        <dbReference type="SAM" id="MobiDB-lite"/>
    </source>
</evidence>
<gene>
    <name evidence="2" type="ORF">MN202_17555</name>
</gene>
<accession>A0ABU8CB52</accession>
<dbReference type="Proteomes" id="UP001375382">
    <property type="component" value="Unassembled WGS sequence"/>
</dbReference>
<dbReference type="RefSeq" id="WP_335737447.1">
    <property type="nucleotide sequence ID" value="NZ_JALAAR010000018.1"/>
</dbReference>
<feature type="region of interest" description="Disordered" evidence="1">
    <location>
        <begin position="111"/>
        <end position="174"/>
    </location>
</feature>
<dbReference type="EMBL" id="JALAAR010000018">
    <property type="protein sequence ID" value="MEH8019049.1"/>
    <property type="molecule type" value="Genomic_DNA"/>
</dbReference>
<evidence type="ECO:0000313" key="3">
    <source>
        <dbReference type="Proteomes" id="UP001375382"/>
    </source>
</evidence>
<evidence type="ECO:0000313" key="2">
    <source>
        <dbReference type="EMBL" id="MEH8019049.1"/>
    </source>
</evidence>
<sequence length="347" mass="37788">MQNRQYDGVILEDKWGKTYLCSNCLFAYAEFGDGHLWQPKDAIYGSYFLHDLEPHWNLRQIWLDIYRHARPWEYDLSVYSDFQLRDTLIQMFANEEIWLWQLSDGWGKQPEGNGIGEGGLAPASASGASPAPAAKAAKPKGGGATTEAPVAAKAAGHESLDEGVSAPQINDGSNVPNGVSTEHRIAALNLEGHAPIRHGGPNQVTDTQLENRAVRGIDPASGTQYDAFNTNMDGSPSLHKVGKNATAFTSDEALLKADESARNSAQFEQKIASARMNGDMFVDPVEIPLVEVFGADYKSHVRGVTRLGSKKNPTGHTQIDFTDGTARRVRVVVLFSFHNSYSQTAGG</sequence>
<name>A0ABU8CB52_9GAMM</name>
<reference evidence="2 3" key="1">
    <citation type="journal article" date="2023" name="Ecotoxicol. Environ. Saf.">
        <title>Mercury remediation potential of mercury-resistant strain Rheinheimera metallidurans sp. nov. isolated from a municipal waste dumping site.</title>
        <authorList>
            <person name="Yadav V."/>
            <person name="Manjhi A."/>
            <person name="Vadakedath N."/>
        </authorList>
    </citation>
    <scope>NUCLEOTIDE SEQUENCE [LARGE SCALE GENOMIC DNA]</scope>
    <source>
        <strain evidence="2 3">E-49</strain>
    </source>
</reference>
<keyword evidence="3" id="KW-1185">Reference proteome</keyword>
<organism evidence="2 3">
    <name type="scientific">Rheinheimera muenzenbergensis</name>
    <dbReference type="NCBI Taxonomy" id="1193628"/>
    <lineage>
        <taxon>Bacteria</taxon>
        <taxon>Pseudomonadati</taxon>
        <taxon>Pseudomonadota</taxon>
        <taxon>Gammaproteobacteria</taxon>
        <taxon>Chromatiales</taxon>
        <taxon>Chromatiaceae</taxon>
        <taxon>Rheinheimera</taxon>
    </lineage>
</organism>
<feature type="compositionally biased region" description="Low complexity" evidence="1">
    <location>
        <begin position="121"/>
        <end position="136"/>
    </location>
</feature>
<comment type="caution">
    <text evidence="2">The sequence shown here is derived from an EMBL/GenBank/DDBJ whole genome shotgun (WGS) entry which is preliminary data.</text>
</comment>